<comment type="caution">
    <text evidence="2">The sequence shown here is derived from an EMBL/GenBank/DDBJ whole genome shotgun (WGS) entry which is preliminary data.</text>
</comment>
<feature type="transmembrane region" description="Helical" evidence="1">
    <location>
        <begin position="20"/>
        <end position="47"/>
    </location>
</feature>
<proteinExistence type="predicted"/>
<evidence type="ECO:0000313" key="2">
    <source>
        <dbReference type="EMBL" id="HAT3808175.1"/>
    </source>
</evidence>
<reference evidence="2" key="2">
    <citation type="submission" date="2020-10" db="EMBL/GenBank/DDBJ databases">
        <authorList>
            <consortium name="NCBI Pathogen Detection Project"/>
        </authorList>
    </citation>
    <scope>NUCLEOTIDE SEQUENCE</scope>
    <source>
        <strain evidence="2">Morganella morganii ARLG-3209</strain>
    </source>
</reference>
<evidence type="ECO:0000313" key="3">
    <source>
        <dbReference type="Proteomes" id="UP000865968"/>
    </source>
</evidence>
<feature type="transmembrane region" description="Helical" evidence="1">
    <location>
        <begin position="59"/>
        <end position="80"/>
    </location>
</feature>
<dbReference type="RefSeq" id="WP_274370274.1">
    <property type="nucleotide sequence ID" value="NZ_JAQMZN010000008.1"/>
</dbReference>
<dbReference type="Proteomes" id="UP000865968">
    <property type="component" value="Unassembled WGS sequence"/>
</dbReference>
<protein>
    <submittedName>
        <fullName evidence="2">Uncharacterized protein</fullName>
    </submittedName>
</protein>
<organism evidence="2 3">
    <name type="scientific">Morganella morganii</name>
    <name type="common">Proteus morganii</name>
    <dbReference type="NCBI Taxonomy" id="582"/>
    <lineage>
        <taxon>Bacteria</taxon>
        <taxon>Pseudomonadati</taxon>
        <taxon>Pseudomonadota</taxon>
        <taxon>Gammaproteobacteria</taxon>
        <taxon>Enterobacterales</taxon>
        <taxon>Morganellaceae</taxon>
        <taxon>Morganella</taxon>
    </lineage>
</organism>
<evidence type="ECO:0000256" key="1">
    <source>
        <dbReference type="SAM" id="Phobius"/>
    </source>
</evidence>
<reference evidence="2" key="1">
    <citation type="journal article" date="2018" name="Genome Biol.">
        <title>SKESA: strategic k-mer extension for scrupulous assemblies.</title>
        <authorList>
            <person name="Souvorov A."/>
            <person name="Agarwala R."/>
            <person name="Lipman D.J."/>
        </authorList>
    </citation>
    <scope>NUCLEOTIDE SEQUENCE</scope>
    <source>
        <strain evidence="2">Morganella morganii ARLG-3209</strain>
    </source>
</reference>
<dbReference type="AlphaFoldDB" id="A0AAN5MF41"/>
<sequence>MLTVYESVTVSFNSALLLSAAWYQLVILVFFRLSAGAESFFFVFGILSGRLQPFMYRGHMLKIVCFIAVILLSGCAGVGIGASGGSEGVSAGIGTGIGF</sequence>
<accession>A0AAN5MF41</accession>
<name>A0AAN5MF41_MORMO</name>
<keyword evidence="1" id="KW-1133">Transmembrane helix</keyword>
<keyword evidence="1" id="KW-0812">Transmembrane</keyword>
<keyword evidence="1" id="KW-0472">Membrane</keyword>
<dbReference type="EMBL" id="DACSWI010000001">
    <property type="protein sequence ID" value="HAT3808175.1"/>
    <property type="molecule type" value="Genomic_DNA"/>
</dbReference>
<gene>
    <name evidence="2" type="ORF">I8608_000987</name>
</gene>